<dbReference type="PANTHER" id="PTHR11986">
    <property type="entry name" value="AMINOTRANSFERASE CLASS III"/>
    <property type="match status" value="1"/>
</dbReference>
<gene>
    <name evidence="6" type="ORF">B0A65_21545</name>
</gene>
<dbReference type="Pfam" id="PF00202">
    <property type="entry name" value="Aminotran_3"/>
    <property type="match status" value="1"/>
</dbReference>
<evidence type="ECO:0000256" key="3">
    <source>
        <dbReference type="ARBA" id="ARBA00022679"/>
    </source>
</evidence>
<evidence type="ECO:0000313" key="6">
    <source>
        <dbReference type="EMBL" id="OXA75543.1"/>
    </source>
</evidence>
<keyword evidence="2 6" id="KW-0032">Aminotransferase</keyword>
<comment type="cofactor">
    <cofactor evidence="1">
        <name>pyridoxal 5'-phosphate</name>
        <dbReference type="ChEBI" id="CHEBI:597326"/>
    </cofactor>
</comment>
<evidence type="ECO:0000256" key="2">
    <source>
        <dbReference type="ARBA" id="ARBA00022576"/>
    </source>
</evidence>
<evidence type="ECO:0000256" key="4">
    <source>
        <dbReference type="ARBA" id="ARBA00022898"/>
    </source>
</evidence>
<dbReference type="Proteomes" id="UP000198382">
    <property type="component" value="Unassembled WGS sequence"/>
</dbReference>
<dbReference type="InterPro" id="IPR050103">
    <property type="entry name" value="Class-III_PLP-dep_AT"/>
</dbReference>
<organism evidence="6 7">
    <name type="scientific">Flavobacterium frigidimaris</name>
    <dbReference type="NCBI Taxonomy" id="262320"/>
    <lineage>
        <taxon>Bacteria</taxon>
        <taxon>Pseudomonadati</taxon>
        <taxon>Bacteroidota</taxon>
        <taxon>Flavobacteriia</taxon>
        <taxon>Flavobacteriales</taxon>
        <taxon>Flavobacteriaceae</taxon>
        <taxon>Flavobacterium</taxon>
    </lineage>
</organism>
<reference evidence="6 7" key="1">
    <citation type="submission" date="2016-11" db="EMBL/GenBank/DDBJ databases">
        <title>Whole genomes of Flavobacteriaceae.</title>
        <authorList>
            <person name="Stine C."/>
            <person name="Li C."/>
            <person name="Tadesse D."/>
        </authorList>
    </citation>
    <scope>NUCLEOTIDE SEQUENCE [LARGE SCALE GENOMIC DNA]</scope>
    <source>
        <strain evidence="6 7">DSM 15937</strain>
    </source>
</reference>
<dbReference type="InterPro" id="IPR049704">
    <property type="entry name" value="Aminotrans_3_PPA_site"/>
</dbReference>
<keyword evidence="4 5" id="KW-0663">Pyridoxal phosphate</keyword>
<dbReference type="InterPro" id="IPR015424">
    <property type="entry name" value="PyrdxlP-dep_Trfase"/>
</dbReference>
<dbReference type="EMBL" id="MUGV01000044">
    <property type="protein sequence ID" value="OXA75543.1"/>
    <property type="molecule type" value="Genomic_DNA"/>
</dbReference>
<proteinExistence type="inferred from homology"/>
<dbReference type="GO" id="GO:0008483">
    <property type="term" value="F:transaminase activity"/>
    <property type="evidence" value="ECO:0007669"/>
    <property type="project" value="UniProtKB-KW"/>
</dbReference>
<dbReference type="InterPro" id="IPR015421">
    <property type="entry name" value="PyrdxlP-dep_Trfase_major"/>
</dbReference>
<sequence length="379" mass="41272">MNLFNVYPLYDITPVKAVDCTITDINGVEYLDLYSGHGVISIGHTQPDYVEKLKNQLDHLGFYSNAIQNPLQVELAQKLGKLSGLEDYELFLCSSGAEANENALKLASFHNGKSRVVAFDNSFHGRTSAAVAVTDNKKIVAPINAQQVVTFLPLNQIELVEAELAKGDVTAVIIEGIQGVGGLDQGTTEFFQALEKACKKHDVVLILDEVQSGYGRSGKFFAFQHHGINADIISVAKGMGNGFPVGAILISPKFEASFGLLGTTFGGSHLSCAAGIAVLDVIKKLDLQKNVNEVYEYFLEQIKQVPGIKQVKGKGLMLGVEFDFDVAALRKKLIIEKHIFTGSANNKNLLRILPPLTVKKSDIDTFIVALKESLEELKY</sequence>
<evidence type="ECO:0000256" key="5">
    <source>
        <dbReference type="RuleBase" id="RU003560"/>
    </source>
</evidence>
<accession>A0ABX4BKE2</accession>
<evidence type="ECO:0000256" key="1">
    <source>
        <dbReference type="ARBA" id="ARBA00001933"/>
    </source>
</evidence>
<comment type="caution">
    <text evidence="6">The sequence shown here is derived from an EMBL/GenBank/DDBJ whole genome shotgun (WGS) entry which is preliminary data.</text>
</comment>
<dbReference type="InterPro" id="IPR015422">
    <property type="entry name" value="PyrdxlP-dep_Trfase_small"/>
</dbReference>
<dbReference type="InterPro" id="IPR005814">
    <property type="entry name" value="Aminotrans_3"/>
</dbReference>
<comment type="similarity">
    <text evidence="5">Belongs to the class-III pyridoxal-phosphate-dependent aminotransferase family.</text>
</comment>
<dbReference type="SUPFAM" id="SSF53383">
    <property type="entry name" value="PLP-dependent transferases"/>
    <property type="match status" value="1"/>
</dbReference>
<evidence type="ECO:0000313" key="7">
    <source>
        <dbReference type="Proteomes" id="UP000198382"/>
    </source>
</evidence>
<dbReference type="Gene3D" id="3.90.1150.10">
    <property type="entry name" value="Aspartate Aminotransferase, domain 1"/>
    <property type="match status" value="1"/>
</dbReference>
<protein>
    <submittedName>
        <fullName evidence="6">Aspartate aminotransferase family protein</fullName>
    </submittedName>
</protein>
<dbReference type="RefSeq" id="WP_074657625.1">
    <property type="nucleotide sequence ID" value="NZ_MUGV01000044.1"/>
</dbReference>
<dbReference type="PROSITE" id="PS00600">
    <property type="entry name" value="AA_TRANSFER_CLASS_3"/>
    <property type="match status" value="1"/>
</dbReference>
<dbReference type="CDD" id="cd00610">
    <property type="entry name" value="OAT_like"/>
    <property type="match status" value="1"/>
</dbReference>
<keyword evidence="3" id="KW-0808">Transferase</keyword>
<name>A0ABX4BKE2_FLAFR</name>
<dbReference type="PIRSF" id="PIRSF000521">
    <property type="entry name" value="Transaminase_4ab_Lys_Orn"/>
    <property type="match status" value="1"/>
</dbReference>
<dbReference type="PANTHER" id="PTHR11986:SF79">
    <property type="entry name" value="ACETYLORNITHINE AMINOTRANSFERASE, MITOCHONDRIAL"/>
    <property type="match status" value="1"/>
</dbReference>
<dbReference type="Gene3D" id="3.40.640.10">
    <property type="entry name" value="Type I PLP-dependent aspartate aminotransferase-like (Major domain)"/>
    <property type="match status" value="1"/>
</dbReference>
<keyword evidence="7" id="KW-1185">Reference proteome</keyword>